<reference evidence="1 2" key="1">
    <citation type="submission" date="2018-03" db="EMBL/GenBank/DDBJ databases">
        <title>Whole genome sequencing of Histamine producing bacteria.</title>
        <authorList>
            <person name="Butler K."/>
        </authorList>
    </citation>
    <scope>NUCLEOTIDE SEQUENCE [LARGE SCALE GENOMIC DNA]</scope>
    <source>
        <strain evidence="1 2">DSM 16190</strain>
    </source>
</reference>
<evidence type="ECO:0000313" key="1">
    <source>
        <dbReference type="EMBL" id="PSW07153.1"/>
    </source>
</evidence>
<evidence type="ECO:0000313" key="2">
    <source>
        <dbReference type="Proteomes" id="UP000240904"/>
    </source>
</evidence>
<dbReference type="Proteomes" id="UP000240904">
    <property type="component" value="Unassembled WGS sequence"/>
</dbReference>
<keyword evidence="2" id="KW-1185">Reference proteome</keyword>
<sequence length="91" mass="9669">MSEQTSLDGDWHEVIEKTEKLSTSVYSEQQTGLIDSMFAETLGLAMQNAITTQLNAQMTTAASVTSACARMLSAPVPPFAGEEGEKGKRGG</sequence>
<dbReference type="EMBL" id="PYMC01000001">
    <property type="protein sequence ID" value="PSW07153.1"/>
    <property type="molecule type" value="Genomic_DNA"/>
</dbReference>
<gene>
    <name evidence="1" type="ORF">C9I89_00005</name>
</gene>
<proteinExistence type="predicted"/>
<dbReference type="AlphaFoldDB" id="A0A2T3N3X7"/>
<dbReference type="InterPro" id="IPR021070">
    <property type="entry name" value="Killing_trait_RebB"/>
</dbReference>
<comment type="caution">
    <text evidence="1">The sequence shown here is derived from an EMBL/GenBank/DDBJ whole genome shotgun (WGS) entry which is preliminary data.</text>
</comment>
<name>A0A2T3N3X7_9GAMM</name>
<dbReference type="Pfam" id="PF11747">
    <property type="entry name" value="RebB"/>
    <property type="match status" value="1"/>
</dbReference>
<protein>
    <submittedName>
        <fullName evidence="1">Uncharacterized protein</fullName>
    </submittedName>
</protein>
<accession>A0A2T3N3X7</accession>
<organism evidence="1 2">
    <name type="scientific">Photobacterium lipolyticum</name>
    <dbReference type="NCBI Taxonomy" id="266810"/>
    <lineage>
        <taxon>Bacteria</taxon>
        <taxon>Pseudomonadati</taxon>
        <taxon>Pseudomonadota</taxon>
        <taxon>Gammaproteobacteria</taxon>
        <taxon>Vibrionales</taxon>
        <taxon>Vibrionaceae</taxon>
        <taxon>Photobacterium</taxon>
    </lineage>
</organism>
<dbReference type="RefSeq" id="WP_211315186.1">
    <property type="nucleotide sequence ID" value="NZ_PYMC01000001.1"/>
</dbReference>
<feature type="non-terminal residue" evidence="1">
    <location>
        <position position="91"/>
    </location>
</feature>